<feature type="chain" id="PRO_5043975361" evidence="1">
    <location>
        <begin position="27"/>
        <end position="142"/>
    </location>
</feature>
<sequence>MKGNARVVFGGAVVLWLCFVGSATFAATVLSKAQQDVVAAQIAELQTSEERGMASEWSDAKKVAEFICRPLAMSEVKKWNKDADRVFLGTDDPDTLDLPTNRLLTGSGQVRTGNDWTTFTFNCELDAGTGKALSFETSLSSK</sequence>
<accession>A0AAU8CU72</accession>
<gene>
    <name evidence="2" type="ORF">ABVK50_06895</name>
</gene>
<dbReference type="AlphaFoldDB" id="A0AAU8CU72"/>
<evidence type="ECO:0000313" key="2">
    <source>
        <dbReference type="EMBL" id="XCG50207.1"/>
    </source>
</evidence>
<keyword evidence="1" id="KW-0732">Signal</keyword>
<organism evidence="2">
    <name type="scientific">Mesorhizobium sp. WSM2240</name>
    <dbReference type="NCBI Taxonomy" id="3228851"/>
    <lineage>
        <taxon>Bacteria</taxon>
        <taxon>Pseudomonadati</taxon>
        <taxon>Pseudomonadota</taxon>
        <taxon>Alphaproteobacteria</taxon>
        <taxon>Hyphomicrobiales</taxon>
        <taxon>Phyllobacteriaceae</taxon>
        <taxon>Mesorhizobium</taxon>
    </lineage>
</organism>
<dbReference type="EMBL" id="CP159253">
    <property type="protein sequence ID" value="XCG50207.1"/>
    <property type="molecule type" value="Genomic_DNA"/>
</dbReference>
<protein>
    <submittedName>
        <fullName evidence="2">DUF930 domain-containing protein</fullName>
    </submittedName>
</protein>
<feature type="signal peptide" evidence="1">
    <location>
        <begin position="1"/>
        <end position="26"/>
    </location>
</feature>
<reference evidence="2" key="1">
    <citation type="submission" date="2024-06" db="EMBL/GenBank/DDBJ databases">
        <title>Mesorhizobium karijinii sp. nov., a symbiont of the iconic Swainsona formosa from arid Australia.</title>
        <authorList>
            <person name="Hill Y.J."/>
            <person name="Watkin E.L.J."/>
            <person name="O'Hara G.W."/>
            <person name="Terpolilli J."/>
            <person name="Tye M.L."/>
            <person name="Kohlmeier M.G."/>
        </authorList>
    </citation>
    <scope>NUCLEOTIDE SEQUENCE</scope>
    <source>
        <strain evidence="2">WSM2240</strain>
    </source>
</reference>
<dbReference type="RefSeq" id="WP_353642263.1">
    <property type="nucleotide sequence ID" value="NZ_CP159253.1"/>
</dbReference>
<proteinExistence type="predicted"/>
<name>A0AAU8CU72_9HYPH</name>
<evidence type="ECO:0000256" key="1">
    <source>
        <dbReference type="SAM" id="SignalP"/>
    </source>
</evidence>